<dbReference type="EMBL" id="KN834762">
    <property type="protein sequence ID" value="KIK64060.1"/>
    <property type="molecule type" value="Genomic_DNA"/>
</dbReference>
<keyword evidence="2" id="KW-1185">Reference proteome</keyword>
<name>A0A0D0BIX6_9AGAR</name>
<accession>A0A0D0BIX6</accession>
<evidence type="ECO:0000313" key="1">
    <source>
        <dbReference type="EMBL" id="KIK64060.1"/>
    </source>
</evidence>
<gene>
    <name evidence="1" type="ORF">GYMLUDRAFT_71506</name>
</gene>
<evidence type="ECO:0000313" key="2">
    <source>
        <dbReference type="Proteomes" id="UP000053593"/>
    </source>
</evidence>
<dbReference type="AlphaFoldDB" id="A0A0D0BIX6"/>
<proteinExistence type="predicted"/>
<reference evidence="1 2" key="1">
    <citation type="submission" date="2014-04" db="EMBL/GenBank/DDBJ databases">
        <title>Evolutionary Origins and Diversification of the Mycorrhizal Mutualists.</title>
        <authorList>
            <consortium name="DOE Joint Genome Institute"/>
            <consortium name="Mycorrhizal Genomics Consortium"/>
            <person name="Kohler A."/>
            <person name="Kuo A."/>
            <person name="Nagy L.G."/>
            <person name="Floudas D."/>
            <person name="Copeland A."/>
            <person name="Barry K.W."/>
            <person name="Cichocki N."/>
            <person name="Veneault-Fourrey C."/>
            <person name="LaButti K."/>
            <person name="Lindquist E.A."/>
            <person name="Lipzen A."/>
            <person name="Lundell T."/>
            <person name="Morin E."/>
            <person name="Murat C."/>
            <person name="Riley R."/>
            <person name="Ohm R."/>
            <person name="Sun H."/>
            <person name="Tunlid A."/>
            <person name="Henrissat B."/>
            <person name="Grigoriev I.V."/>
            <person name="Hibbett D.S."/>
            <person name="Martin F."/>
        </authorList>
    </citation>
    <scope>NUCLEOTIDE SEQUENCE [LARGE SCALE GENOMIC DNA]</scope>
    <source>
        <strain evidence="1 2">FD-317 M1</strain>
    </source>
</reference>
<organism evidence="1 2">
    <name type="scientific">Collybiopsis luxurians FD-317 M1</name>
    <dbReference type="NCBI Taxonomy" id="944289"/>
    <lineage>
        <taxon>Eukaryota</taxon>
        <taxon>Fungi</taxon>
        <taxon>Dikarya</taxon>
        <taxon>Basidiomycota</taxon>
        <taxon>Agaricomycotina</taxon>
        <taxon>Agaricomycetes</taxon>
        <taxon>Agaricomycetidae</taxon>
        <taxon>Agaricales</taxon>
        <taxon>Marasmiineae</taxon>
        <taxon>Omphalotaceae</taxon>
        <taxon>Collybiopsis</taxon>
        <taxon>Collybiopsis luxurians</taxon>
    </lineage>
</organism>
<sequence>MSRQLLAKYSQSFDLLIPVSFPKLSCSAQLIPKTISAKETQIPGHIAQDRSHCSHINITLGSIEN</sequence>
<dbReference type="Proteomes" id="UP000053593">
    <property type="component" value="Unassembled WGS sequence"/>
</dbReference>
<protein>
    <submittedName>
        <fullName evidence="1">Uncharacterized protein</fullName>
    </submittedName>
</protein>
<dbReference type="HOGENOM" id="CLU_2849894_0_0_1"/>